<feature type="compositionally biased region" description="Polar residues" evidence="6">
    <location>
        <begin position="426"/>
        <end position="439"/>
    </location>
</feature>
<feature type="coiled-coil region" evidence="5">
    <location>
        <begin position="18"/>
        <end position="92"/>
    </location>
</feature>
<feature type="compositionally biased region" description="Basic and acidic residues" evidence="6">
    <location>
        <begin position="410"/>
        <end position="420"/>
    </location>
</feature>
<comment type="caution">
    <text evidence="9">The sequence shown here is derived from an EMBL/GenBank/DDBJ whole genome shotgun (WGS) entry which is preliminary data.</text>
</comment>
<protein>
    <recommendedName>
        <fullName evidence="11">Kinesin-like protein KIF21A</fullName>
    </recommendedName>
</protein>
<evidence type="ECO:0000256" key="3">
    <source>
        <dbReference type="ARBA" id="ARBA00022701"/>
    </source>
</evidence>
<evidence type="ECO:0000256" key="5">
    <source>
        <dbReference type="SAM" id="Coils"/>
    </source>
</evidence>
<dbReference type="GO" id="GO:0003777">
    <property type="term" value="F:microtubule motor activity"/>
    <property type="evidence" value="ECO:0007669"/>
    <property type="project" value="InterPro"/>
</dbReference>
<evidence type="ECO:0000259" key="8">
    <source>
        <dbReference type="Pfam" id="PF23204"/>
    </source>
</evidence>
<sequence length="552" mass="63670">MEGINDLVHENSMLQTENNHLRVRVKAMQETIDAQKARLTQILSDHANQALAKAGEGNEEIGNMIQNYIKEIEDLRAKLFESEAVNENLRKNLSRASTRSSLYGGPGSFSSAMLAPENEASDVIMMAKKDLEKLKKKERKKKKSVIKEEGPDNDQEQGNEEAEVEGSDHEDGEEADGEEEDFEMAGDETSDESDSEELEEKENVQADLANITCEIAIKQKLIDELENSQRRLHTLKQQYEQKLTMLQNKIRDTQLERDKVLHNMGSVESGTEEKAKKIKTEYEKRLSSMNKELQKLQSAQKEHARLLKNQSQYEKQLRKLQQDVTEMKKTKVVLMRQMKEQQERNRASECRRNREIATLKKDQRRAELQLRQLEAQKRQQELILRRKNEEVTALRRQVRPVSGKVTRKVNSHEPPQEPSHRATPGRLQTSGASQSNGARSSPVRMGSIYLNRTARTKWQSLERRVSDIIMQRMTISNMEIEMNRLLKQREELTRRRERVSRKREKTAVDGADADRSLASMNEELESLSANIDYINDSIAECQANIMQMEEAK</sequence>
<feature type="compositionally biased region" description="Acidic residues" evidence="6">
    <location>
        <begin position="151"/>
        <end position="200"/>
    </location>
</feature>
<name>A0A9N7Y6D7_PLEPL</name>
<evidence type="ECO:0000259" key="7">
    <source>
        <dbReference type="Pfam" id="PF23203"/>
    </source>
</evidence>
<dbReference type="InterPro" id="IPR056532">
    <property type="entry name" value="KIF21A/B_hel_2"/>
</dbReference>
<dbReference type="GO" id="GO:0007018">
    <property type="term" value="P:microtubule-based movement"/>
    <property type="evidence" value="ECO:0007669"/>
    <property type="project" value="InterPro"/>
</dbReference>
<proteinExistence type="predicted"/>
<dbReference type="GO" id="GO:0005875">
    <property type="term" value="C:microtubule associated complex"/>
    <property type="evidence" value="ECO:0007669"/>
    <property type="project" value="TreeGrafter"/>
</dbReference>
<dbReference type="Proteomes" id="UP001153269">
    <property type="component" value="Unassembled WGS sequence"/>
</dbReference>
<dbReference type="AlphaFoldDB" id="A0A9N7Y6D7"/>
<dbReference type="Pfam" id="PF23204">
    <property type="entry name" value="KIF21A_2nd"/>
    <property type="match status" value="1"/>
</dbReference>
<keyword evidence="10" id="KW-1185">Reference proteome</keyword>
<feature type="non-terminal residue" evidence="9">
    <location>
        <position position="552"/>
    </location>
</feature>
<keyword evidence="4 5" id="KW-0175">Coiled coil</keyword>
<dbReference type="GO" id="GO:0051231">
    <property type="term" value="P:spindle elongation"/>
    <property type="evidence" value="ECO:0007669"/>
    <property type="project" value="TreeGrafter"/>
</dbReference>
<dbReference type="EMBL" id="CADEAL010000107">
    <property type="protein sequence ID" value="CAB1414466.1"/>
    <property type="molecule type" value="Genomic_DNA"/>
</dbReference>
<evidence type="ECO:0000313" key="9">
    <source>
        <dbReference type="EMBL" id="CAB1414466.1"/>
    </source>
</evidence>
<evidence type="ECO:0000256" key="2">
    <source>
        <dbReference type="ARBA" id="ARBA00022553"/>
    </source>
</evidence>
<reference evidence="9" key="1">
    <citation type="submission" date="2020-03" db="EMBL/GenBank/DDBJ databases">
        <authorList>
            <person name="Weist P."/>
        </authorList>
    </citation>
    <scope>NUCLEOTIDE SEQUENCE</scope>
</reference>
<dbReference type="PANTHER" id="PTHR47969:SF31">
    <property type="entry name" value="KINESIN FAMILY MEMBER 21A"/>
    <property type="match status" value="1"/>
</dbReference>
<keyword evidence="3" id="KW-0493">Microtubule</keyword>
<evidence type="ECO:0000256" key="1">
    <source>
        <dbReference type="ARBA" id="ARBA00022490"/>
    </source>
</evidence>
<keyword evidence="2" id="KW-0597">Phosphoprotein</keyword>
<feature type="domain" description="KIF21A/B second helical" evidence="7">
    <location>
        <begin position="450"/>
        <end position="552"/>
    </location>
</feature>
<gene>
    <name evidence="9" type="ORF">PLEPLA_LOCUS2175</name>
</gene>
<dbReference type="InterPro" id="IPR027640">
    <property type="entry name" value="Kinesin-like_fam"/>
</dbReference>
<feature type="region of interest" description="Disordered" evidence="6">
    <location>
        <begin position="394"/>
        <end position="448"/>
    </location>
</feature>
<evidence type="ECO:0000256" key="6">
    <source>
        <dbReference type="SAM" id="MobiDB-lite"/>
    </source>
</evidence>
<dbReference type="GO" id="GO:0005874">
    <property type="term" value="C:microtubule"/>
    <property type="evidence" value="ECO:0007669"/>
    <property type="project" value="UniProtKB-KW"/>
</dbReference>
<accession>A0A9N7Y6D7</accession>
<evidence type="ECO:0000256" key="4">
    <source>
        <dbReference type="ARBA" id="ARBA00023054"/>
    </source>
</evidence>
<evidence type="ECO:0008006" key="11">
    <source>
        <dbReference type="Google" id="ProtNLM"/>
    </source>
</evidence>
<organism evidence="9 10">
    <name type="scientific">Pleuronectes platessa</name>
    <name type="common">European plaice</name>
    <dbReference type="NCBI Taxonomy" id="8262"/>
    <lineage>
        <taxon>Eukaryota</taxon>
        <taxon>Metazoa</taxon>
        <taxon>Chordata</taxon>
        <taxon>Craniata</taxon>
        <taxon>Vertebrata</taxon>
        <taxon>Euteleostomi</taxon>
        <taxon>Actinopterygii</taxon>
        <taxon>Neopterygii</taxon>
        <taxon>Teleostei</taxon>
        <taxon>Neoteleostei</taxon>
        <taxon>Acanthomorphata</taxon>
        <taxon>Carangaria</taxon>
        <taxon>Pleuronectiformes</taxon>
        <taxon>Pleuronectoidei</taxon>
        <taxon>Pleuronectidae</taxon>
        <taxon>Pleuronectes</taxon>
    </lineage>
</organism>
<keyword evidence="1" id="KW-0963">Cytoplasm</keyword>
<feature type="domain" description="KIF21A/B first helical" evidence="8">
    <location>
        <begin position="9"/>
        <end position="97"/>
    </location>
</feature>
<dbReference type="PANTHER" id="PTHR47969">
    <property type="entry name" value="CHROMOSOME-ASSOCIATED KINESIN KIF4A-RELATED"/>
    <property type="match status" value="1"/>
</dbReference>
<evidence type="ECO:0000313" key="10">
    <source>
        <dbReference type="Proteomes" id="UP001153269"/>
    </source>
</evidence>
<dbReference type="InterPro" id="IPR056533">
    <property type="entry name" value="KIF21A/B_hel_1"/>
</dbReference>
<dbReference type="GO" id="GO:0007052">
    <property type="term" value="P:mitotic spindle organization"/>
    <property type="evidence" value="ECO:0007669"/>
    <property type="project" value="TreeGrafter"/>
</dbReference>
<dbReference type="Pfam" id="PF23203">
    <property type="entry name" value="KIF21A"/>
    <property type="match status" value="1"/>
</dbReference>
<feature type="region of interest" description="Disordered" evidence="6">
    <location>
        <begin position="138"/>
        <end position="202"/>
    </location>
</feature>
<feature type="coiled-coil region" evidence="5">
    <location>
        <begin position="475"/>
        <end position="537"/>
    </location>
</feature>
<dbReference type="Pfam" id="PF25764">
    <property type="entry name" value="KIF21A_4th"/>
    <property type="match status" value="1"/>
</dbReference>